<name>A0A2A3YEX4_9MICO</name>
<dbReference type="EMBL" id="NRGR01000035">
    <property type="protein sequence ID" value="PCC37818.1"/>
    <property type="molecule type" value="Genomic_DNA"/>
</dbReference>
<dbReference type="OrthoDB" id="3259960at2"/>
<reference evidence="2 3" key="1">
    <citation type="journal article" date="2017" name="Elife">
        <title>Extensive horizontal gene transfer in cheese-associated bacteria.</title>
        <authorList>
            <person name="Bonham K.S."/>
            <person name="Wolfe B.E."/>
            <person name="Dutton R.J."/>
        </authorList>
    </citation>
    <scope>NUCLEOTIDE SEQUENCE [LARGE SCALE GENOMIC DNA]</scope>
    <source>
        <strain evidence="2 3">341_9</strain>
    </source>
</reference>
<dbReference type="AlphaFoldDB" id="A0A2A3YEX4"/>
<dbReference type="Gene3D" id="3.40.50.620">
    <property type="entry name" value="HUPs"/>
    <property type="match status" value="1"/>
</dbReference>
<proteinExistence type="predicted"/>
<protein>
    <submittedName>
        <fullName evidence="2">GdmH transporter</fullName>
    </submittedName>
</protein>
<comment type="caution">
    <text evidence="2">The sequence shown here is derived from an EMBL/GenBank/DDBJ whole genome shotgun (WGS) entry which is preliminary data.</text>
</comment>
<evidence type="ECO:0000313" key="3">
    <source>
        <dbReference type="Proteomes" id="UP000218598"/>
    </source>
</evidence>
<dbReference type="Pfam" id="PF02698">
    <property type="entry name" value="DUF218"/>
    <property type="match status" value="1"/>
</dbReference>
<evidence type="ECO:0000259" key="1">
    <source>
        <dbReference type="Pfam" id="PF02698"/>
    </source>
</evidence>
<organism evidence="2 3">
    <name type="scientific">Brachybacterium alimentarium</name>
    <dbReference type="NCBI Taxonomy" id="47845"/>
    <lineage>
        <taxon>Bacteria</taxon>
        <taxon>Bacillati</taxon>
        <taxon>Actinomycetota</taxon>
        <taxon>Actinomycetes</taxon>
        <taxon>Micrococcales</taxon>
        <taxon>Dermabacteraceae</taxon>
        <taxon>Brachybacterium</taxon>
    </lineage>
</organism>
<dbReference type="InterPro" id="IPR003848">
    <property type="entry name" value="DUF218"/>
</dbReference>
<feature type="domain" description="DUF218" evidence="1">
    <location>
        <begin position="39"/>
        <end position="173"/>
    </location>
</feature>
<sequence length="194" mass="21328">MRKGIALAGVVAAGVLAWGEWQNRRWSLALVNDPSGSSEAVVVLGFKNPQPDANFINRIRVRVALRSIDPAAETRLIFSGGLTTATKSEARVMADYAVNTLGYRGTYLLEEESRTTWENITNLLPMVEDVDRIKIASLPAHALKARAYVRRQRPDLAPKLVNAADYKFGELAALKPALAAYGLRTLRAVREDLP</sequence>
<evidence type="ECO:0000313" key="2">
    <source>
        <dbReference type="EMBL" id="PCC37818.1"/>
    </source>
</evidence>
<keyword evidence="3" id="KW-1185">Reference proteome</keyword>
<dbReference type="Proteomes" id="UP000218598">
    <property type="component" value="Unassembled WGS sequence"/>
</dbReference>
<accession>A0A2A3YEX4</accession>
<dbReference type="RefSeq" id="WP_096197861.1">
    <property type="nucleotide sequence ID" value="NZ_BAAAIQ010000001.1"/>
</dbReference>
<dbReference type="InterPro" id="IPR014729">
    <property type="entry name" value="Rossmann-like_a/b/a_fold"/>
</dbReference>
<gene>
    <name evidence="2" type="ORF">CIK66_17215</name>
</gene>
<dbReference type="CDD" id="cd06259">
    <property type="entry name" value="YdcF-like"/>
    <property type="match status" value="1"/>
</dbReference>